<dbReference type="PROSITE" id="PS00061">
    <property type="entry name" value="ADH_SHORT"/>
    <property type="match status" value="1"/>
</dbReference>
<protein>
    <submittedName>
        <fullName evidence="3">Short-chain dehydrogenase reductase SDR</fullName>
    </submittedName>
</protein>
<dbReference type="GO" id="GO:0016616">
    <property type="term" value="F:oxidoreductase activity, acting on the CH-OH group of donors, NAD or NADP as acceptor"/>
    <property type="evidence" value="ECO:0007669"/>
    <property type="project" value="TreeGrafter"/>
</dbReference>
<dbReference type="RefSeq" id="WP_094397267.1">
    <property type="nucleotide sequence ID" value="NZ_CP016893.1"/>
</dbReference>
<dbReference type="SUPFAM" id="SSF51735">
    <property type="entry name" value="NAD(P)-binding Rossmann-fold domains"/>
    <property type="match status" value="1"/>
</dbReference>
<comment type="similarity">
    <text evidence="1">Belongs to the short-chain dehydrogenases/reductases (SDR) family.</text>
</comment>
<dbReference type="FunFam" id="3.40.50.720:FF:000173">
    <property type="entry name" value="3-oxoacyl-[acyl-carrier protein] reductase"/>
    <property type="match status" value="1"/>
</dbReference>
<evidence type="ECO:0000256" key="1">
    <source>
        <dbReference type="ARBA" id="ARBA00006484"/>
    </source>
</evidence>
<dbReference type="NCBIfam" id="NF005559">
    <property type="entry name" value="PRK07231.1"/>
    <property type="match status" value="1"/>
</dbReference>
<dbReference type="PRINTS" id="PR00080">
    <property type="entry name" value="SDRFAMILY"/>
</dbReference>
<dbReference type="NCBIfam" id="NF009466">
    <property type="entry name" value="PRK12826.1-2"/>
    <property type="match status" value="1"/>
</dbReference>
<dbReference type="PANTHER" id="PTHR42760">
    <property type="entry name" value="SHORT-CHAIN DEHYDROGENASES/REDUCTASES FAMILY MEMBER"/>
    <property type="match status" value="1"/>
</dbReference>
<dbReference type="EMBL" id="CP016893">
    <property type="protein sequence ID" value="AST57503.1"/>
    <property type="molecule type" value="Genomic_DNA"/>
</dbReference>
<sequence>MFNGKVIVVTGGSGGIGSFICKKLAELGGCVAIHYNSDYESANNLRRHIKEELGYADIFKADISNRSEVEMMMKDIFDKFGRIDYLVNNAGISQIKPFMDITEDEWKHMMDINLGGAFNCTQSALKYMLKNKKGAIVNISSMWGIYGASCEVHYSAAKGGIIAFTKALAKELGPSNIRVNCVAPGVIDTKMNRKLSFDIIEDLASRTSLERLGTPDEVAKAVSFLLSDESSFITGQVLTVDGGFI</sequence>
<proteinExistence type="inferred from homology"/>
<dbReference type="Pfam" id="PF13561">
    <property type="entry name" value="adh_short_C2"/>
    <property type="match status" value="1"/>
</dbReference>
<dbReference type="PANTHER" id="PTHR42760:SF40">
    <property type="entry name" value="3-OXOACYL-[ACYL-CARRIER-PROTEIN] REDUCTASE, CHLOROPLASTIC"/>
    <property type="match status" value="1"/>
</dbReference>
<accession>A0A223HYF2</accession>
<dbReference type="InterPro" id="IPR020904">
    <property type="entry name" value="Sc_DH/Rdtase_CS"/>
</dbReference>
<evidence type="ECO:0000313" key="4">
    <source>
        <dbReference type="Proteomes" id="UP000214975"/>
    </source>
</evidence>
<organism evidence="3 4">
    <name type="scientific">Thermoanaerobacterium thermosaccharolyticum</name>
    <name type="common">Clostridium thermosaccharolyticum</name>
    <dbReference type="NCBI Taxonomy" id="1517"/>
    <lineage>
        <taxon>Bacteria</taxon>
        <taxon>Bacillati</taxon>
        <taxon>Bacillota</taxon>
        <taxon>Clostridia</taxon>
        <taxon>Thermoanaerobacterales</taxon>
        <taxon>Thermoanaerobacteraceae</taxon>
        <taxon>Thermoanaerobacterium</taxon>
    </lineage>
</organism>
<gene>
    <name evidence="3" type="ORF">Thert_01456</name>
</gene>
<dbReference type="InterPro" id="IPR002347">
    <property type="entry name" value="SDR_fam"/>
</dbReference>
<dbReference type="GO" id="GO:0030497">
    <property type="term" value="P:fatty acid elongation"/>
    <property type="evidence" value="ECO:0007669"/>
    <property type="project" value="TreeGrafter"/>
</dbReference>
<evidence type="ECO:0000256" key="2">
    <source>
        <dbReference type="ARBA" id="ARBA00023002"/>
    </source>
</evidence>
<dbReference type="NCBIfam" id="NF047420">
    <property type="entry name" value="EF_P_mod_YmfI"/>
    <property type="match status" value="1"/>
</dbReference>
<dbReference type="Proteomes" id="UP000214975">
    <property type="component" value="Chromosome"/>
</dbReference>
<dbReference type="InterPro" id="IPR036291">
    <property type="entry name" value="NAD(P)-bd_dom_sf"/>
</dbReference>
<dbReference type="Gene3D" id="3.40.50.720">
    <property type="entry name" value="NAD(P)-binding Rossmann-like Domain"/>
    <property type="match status" value="1"/>
</dbReference>
<evidence type="ECO:0000313" key="3">
    <source>
        <dbReference type="EMBL" id="AST57503.1"/>
    </source>
</evidence>
<keyword evidence="2" id="KW-0560">Oxidoreductase</keyword>
<dbReference type="AlphaFoldDB" id="A0A223HYF2"/>
<dbReference type="PRINTS" id="PR00081">
    <property type="entry name" value="GDHRDH"/>
</dbReference>
<name>A0A223HYF2_THETR</name>
<reference evidence="3 4" key="1">
    <citation type="submission" date="2016-08" db="EMBL/GenBank/DDBJ databases">
        <title>A novel genetic cassette of butanologenic Thermoanaerobacterium thermosaccharolyticum that directly convert cellulose to butanol.</title>
        <authorList>
            <person name="Li T."/>
            <person name="He J."/>
        </authorList>
    </citation>
    <scope>NUCLEOTIDE SEQUENCE [LARGE SCALE GENOMIC DNA]</scope>
    <source>
        <strain evidence="3 4">TG57</strain>
    </source>
</reference>